<sequence length="43" mass="4761">MKRCRKKRSRLKEGSGWSQLIEIVSEVNPISSKGNSLGANSKT</sequence>
<evidence type="ECO:0000313" key="2">
    <source>
        <dbReference type="Proteomes" id="UP000006329"/>
    </source>
</evidence>
<protein>
    <submittedName>
        <fullName evidence="1">Uncharacterized protein</fullName>
    </submittedName>
</protein>
<comment type="caution">
    <text evidence="1">The sequence shown here is derived from an EMBL/GenBank/DDBJ whole genome shotgun (WGS) entry which is preliminary data.</text>
</comment>
<dbReference type="EMBL" id="AHON02000042">
    <property type="protein sequence ID" value="EKO33876.1"/>
    <property type="molecule type" value="Genomic_DNA"/>
</dbReference>
<organism evidence="1 2">
    <name type="scientific">Leptospira santarosai str. MOR084</name>
    <dbReference type="NCBI Taxonomy" id="1049984"/>
    <lineage>
        <taxon>Bacteria</taxon>
        <taxon>Pseudomonadati</taxon>
        <taxon>Spirochaetota</taxon>
        <taxon>Spirochaetia</taxon>
        <taxon>Leptospirales</taxon>
        <taxon>Leptospiraceae</taxon>
        <taxon>Leptospira</taxon>
    </lineage>
</organism>
<dbReference type="Proteomes" id="UP000006329">
    <property type="component" value="Unassembled WGS sequence"/>
</dbReference>
<keyword evidence="2" id="KW-1185">Reference proteome</keyword>
<evidence type="ECO:0000313" key="1">
    <source>
        <dbReference type="EMBL" id="EKO33876.1"/>
    </source>
</evidence>
<accession>A0A0E2BG28</accession>
<gene>
    <name evidence="1" type="ORF">LEP1GSC179_2074</name>
</gene>
<name>A0A0E2BG28_9LEPT</name>
<reference evidence="1" key="1">
    <citation type="submission" date="2012-10" db="EMBL/GenBank/DDBJ databases">
        <authorList>
            <person name="Harkins D.M."/>
            <person name="Durkin A.S."/>
            <person name="Brinkac L.M."/>
            <person name="Haft D.H."/>
            <person name="Selengut J.D."/>
            <person name="Sanka R."/>
            <person name="DePew J."/>
            <person name="Purushe J."/>
            <person name="Matthias M.A."/>
            <person name="Vinetz J.M."/>
            <person name="Sutton G.G."/>
            <person name="Nierman W.C."/>
            <person name="Fouts D.E."/>
        </authorList>
    </citation>
    <scope>NUCLEOTIDE SEQUENCE [LARGE SCALE GENOMIC DNA]</scope>
    <source>
        <strain evidence="1">MOR084</strain>
    </source>
</reference>
<dbReference type="AlphaFoldDB" id="A0A0E2BG28"/>
<proteinExistence type="predicted"/>